<feature type="domain" description="Endonuclease/exonuclease/phosphatase" evidence="1">
    <location>
        <begin position="66"/>
        <end position="323"/>
    </location>
</feature>
<dbReference type="RefSeq" id="WP_394470844.1">
    <property type="nucleotide sequence ID" value="NZ_JBIGHY010000004.1"/>
</dbReference>
<dbReference type="SUPFAM" id="SSF56219">
    <property type="entry name" value="DNase I-like"/>
    <property type="match status" value="1"/>
</dbReference>
<dbReference type="PANTHER" id="PTHR42834:SF1">
    <property type="entry name" value="ENDONUCLEASE_EXONUCLEASE_PHOSPHATASE FAMILY PROTEIN (AFU_ORTHOLOGUE AFUA_3G09210)"/>
    <property type="match status" value="1"/>
</dbReference>
<protein>
    <submittedName>
        <fullName evidence="2">Endonuclease/exonuclease/phosphatase family protein</fullName>
    </submittedName>
</protein>
<dbReference type="Pfam" id="PF03372">
    <property type="entry name" value="Exo_endo_phos"/>
    <property type="match status" value="1"/>
</dbReference>
<gene>
    <name evidence="2" type="ORF">ACG02S_12775</name>
</gene>
<name>A0ABW7EQ71_9BURK</name>
<accession>A0ABW7EQ71</accession>
<dbReference type="InterPro" id="IPR036691">
    <property type="entry name" value="Endo/exonu/phosph_ase_sf"/>
</dbReference>
<dbReference type="GO" id="GO:0004519">
    <property type="term" value="F:endonuclease activity"/>
    <property type="evidence" value="ECO:0007669"/>
    <property type="project" value="UniProtKB-KW"/>
</dbReference>
<comment type="caution">
    <text evidence="2">The sequence shown here is derived from an EMBL/GenBank/DDBJ whole genome shotgun (WGS) entry which is preliminary data.</text>
</comment>
<evidence type="ECO:0000313" key="2">
    <source>
        <dbReference type="EMBL" id="MFG6414773.1"/>
    </source>
</evidence>
<evidence type="ECO:0000259" key="1">
    <source>
        <dbReference type="Pfam" id="PF03372"/>
    </source>
</evidence>
<evidence type="ECO:0000313" key="3">
    <source>
        <dbReference type="Proteomes" id="UP001606300"/>
    </source>
</evidence>
<reference evidence="2 3" key="1">
    <citation type="submission" date="2024-09" db="EMBL/GenBank/DDBJ databases">
        <title>Novel species of the genus Pelomonas and Roseateles isolated from streams.</title>
        <authorList>
            <person name="Lu H."/>
        </authorList>
    </citation>
    <scope>NUCLEOTIDE SEQUENCE [LARGE SCALE GENOMIC DNA]</scope>
    <source>
        <strain evidence="2 3">DC23W</strain>
    </source>
</reference>
<keyword evidence="2" id="KW-0378">Hydrolase</keyword>
<dbReference type="InterPro" id="IPR005135">
    <property type="entry name" value="Endo/exonuclease/phosphatase"/>
</dbReference>
<keyword evidence="3" id="KW-1185">Reference proteome</keyword>
<proteinExistence type="predicted"/>
<organism evidence="2 3">
    <name type="scientific">Pelomonas dachongensis</name>
    <dbReference type="NCBI Taxonomy" id="3299029"/>
    <lineage>
        <taxon>Bacteria</taxon>
        <taxon>Pseudomonadati</taxon>
        <taxon>Pseudomonadota</taxon>
        <taxon>Betaproteobacteria</taxon>
        <taxon>Burkholderiales</taxon>
        <taxon>Sphaerotilaceae</taxon>
        <taxon>Roseateles</taxon>
    </lineage>
</organism>
<dbReference type="PANTHER" id="PTHR42834">
    <property type="entry name" value="ENDONUCLEASE/EXONUCLEASE/PHOSPHATASE FAMILY PROTEIN (AFU_ORTHOLOGUE AFUA_3G09210)"/>
    <property type="match status" value="1"/>
</dbReference>
<dbReference type="Proteomes" id="UP001606300">
    <property type="component" value="Unassembled WGS sequence"/>
</dbReference>
<dbReference type="EMBL" id="JBIGHY010000004">
    <property type="protein sequence ID" value="MFG6414773.1"/>
    <property type="molecule type" value="Genomic_DNA"/>
</dbReference>
<keyword evidence="2" id="KW-0540">Nuclease</keyword>
<dbReference type="Gene3D" id="3.60.10.10">
    <property type="entry name" value="Endonuclease/exonuclease/phosphatase"/>
    <property type="match status" value="1"/>
</dbReference>
<keyword evidence="2" id="KW-0255">Endonuclease</keyword>
<sequence>MKLRMTTFNCENLFGRYAFLNRPPEDQPKDYIQDIKITDVVAFEPGRSNTLKPRPIAEAQRKNTGLAILEAEPDVLAVCEIENLTTLRLFNAKYMRNYFDRVILVEGNDPRGIDVGVLLRRGLKADVRAIRSHADAAALGGFLTTTNMLDMKGRVGKASFSRDCLEVDLDVGSAPLTLLVNHFKAQETRANGTDTTTAKRRGQAERAAAIAKRARATGRLPVVMGDLNKDVADSFYDDSLNPLAKSSVFLNPVTALPADQRWTHYYSSKRSVSQLDYLLPDKGLAQAVVGVQITRGGLPPACKQYTGPRVGSIATDGLEASDHCALSVDFVL</sequence>